<evidence type="ECO:0000313" key="3">
    <source>
        <dbReference type="Proteomes" id="UP000298714"/>
    </source>
</evidence>
<evidence type="ECO:0000256" key="1">
    <source>
        <dbReference type="HAMAP-Rule" id="MF_00649"/>
    </source>
</evidence>
<comment type="cofactor">
    <cofactor evidence="1">
        <name>Zn(2+)</name>
        <dbReference type="ChEBI" id="CHEBI:29105"/>
    </cofactor>
    <text evidence="1">Binds 1 zinc ion.</text>
</comment>
<comment type="subunit">
    <text evidence="1">Interacts with GyrB.</text>
</comment>
<accession>A0A4D7CC06</accession>
<dbReference type="InterPro" id="IPR005584">
    <property type="entry name" value="DNA_gyrase_inhibitor_YacG"/>
</dbReference>
<feature type="binding site" evidence="1">
    <location>
        <position position="14"/>
    </location>
    <ligand>
        <name>Zn(2+)</name>
        <dbReference type="ChEBI" id="CHEBI:29105"/>
    </ligand>
</feature>
<keyword evidence="3" id="KW-1185">Reference proteome</keyword>
<keyword evidence="1" id="KW-0479">Metal-binding</keyword>
<dbReference type="EMBL" id="CP039704">
    <property type="protein sequence ID" value="QCI80516.1"/>
    <property type="molecule type" value="Genomic_DNA"/>
</dbReference>
<reference evidence="3" key="1">
    <citation type="submission" date="2019-04" db="EMBL/GenBank/DDBJ databases">
        <title>Complete genome sequence of Sphingomonas sp. W1-2-3.</title>
        <authorList>
            <person name="Im W.T."/>
        </authorList>
    </citation>
    <scope>NUCLEOTIDE SEQUENCE [LARGE SCALE GENOMIC DNA]</scope>
    <source>
        <strain evidence="3">W1-2-3</strain>
    </source>
</reference>
<dbReference type="Gene3D" id="3.30.50.10">
    <property type="entry name" value="Erythroid Transcription Factor GATA-1, subunit A"/>
    <property type="match status" value="1"/>
</dbReference>
<comment type="function">
    <text evidence="1">Inhibits all the catalytic activities of DNA gyrase by preventing its interaction with DNA. Acts by binding directly to the C-terminal domain of GyrB, which probably disrupts DNA binding by the gyrase.</text>
</comment>
<protein>
    <recommendedName>
        <fullName evidence="1">DNA gyrase inhibitor YacG</fullName>
    </recommendedName>
</protein>
<dbReference type="KEGG" id="hgn:E6W36_05085"/>
<name>A0A4D7CC06_9SPHN</name>
<dbReference type="SUPFAM" id="SSF57716">
    <property type="entry name" value="Glucocorticoid receptor-like (DNA-binding domain)"/>
    <property type="match status" value="1"/>
</dbReference>
<comment type="similarity">
    <text evidence="1">Belongs to the DNA gyrase inhibitor YacG family.</text>
</comment>
<gene>
    <name evidence="1 2" type="primary">yacG</name>
    <name evidence="2" type="ORF">E6W36_05085</name>
</gene>
<feature type="binding site" evidence="1">
    <location>
        <position position="26"/>
    </location>
    <ligand>
        <name>Zn(2+)</name>
        <dbReference type="ChEBI" id="CHEBI:29105"/>
    </ligand>
</feature>
<sequence length="58" mass="6406">MSNTAESPEHCPLCDKPAAPAHAPFCSRLCQDRDLRNWLNEGYRVPGPPQDTLEDPSA</sequence>
<dbReference type="InterPro" id="IPR013088">
    <property type="entry name" value="Znf_NHR/GATA"/>
</dbReference>
<keyword evidence="1" id="KW-0862">Zinc</keyword>
<dbReference type="Proteomes" id="UP000298714">
    <property type="component" value="Chromosome"/>
</dbReference>
<dbReference type="AlphaFoldDB" id="A0A4D7CC06"/>
<feature type="binding site" evidence="1">
    <location>
        <position position="11"/>
    </location>
    <ligand>
        <name>Zn(2+)</name>
        <dbReference type="ChEBI" id="CHEBI:29105"/>
    </ligand>
</feature>
<feature type="binding site" evidence="1">
    <location>
        <position position="30"/>
    </location>
    <ligand>
        <name>Zn(2+)</name>
        <dbReference type="ChEBI" id="CHEBI:29105"/>
    </ligand>
</feature>
<dbReference type="HAMAP" id="MF_00649">
    <property type="entry name" value="DNA_gyrase_inhibitor_YacG"/>
    <property type="match status" value="1"/>
</dbReference>
<dbReference type="GO" id="GO:0008270">
    <property type="term" value="F:zinc ion binding"/>
    <property type="evidence" value="ECO:0007669"/>
    <property type="project" value="UniProtKB-UniRule"/>
</dbReference>
<dbReference type="GO" id="GO:0006355">
    <property type="term" value="P:regulation of DNA-templated transcription"/>
    <property type="evidence" value="ECO:0007669"/>
    <property type="project" value="InterPro"/>
</dbReference>
<dbReference type="Pfam" id="PF03884">
    <property type="entry name" value="YacG"/>
    <property type="match status" value="1"/>
</dbReference>
<proteinExistence type="inferred from homology"/>
<evidence type="ECO:0000313" key="2">
    <source>
        <dbReference type="EMBL" id="QCI80516.1"/>
    </source>
</evidence>
<organism evidence="2 3">
    <name type="scientific">Hankyongella ginsenosidimutans</name>
    <dbReference type="NCBI Taxonomy" id="1763828"/>
    <lineage>
        <taxon>Bacteria</taxon>
        <taxon>Pseudomonadati</taxon>
        <taxon>Pseudomonadota</taxon>
        <taxon>Alphaproteobacteria</taxon>
        <taxon>Sphingomonadales</taxon>
        <taxon>Sphingomonadaceae</taxon>
        <taxon>Hankyongella</taxon>
    </lineage>
</organism>
<dbReference type="GO" id="GO:0008657">
    <property type="term" value="F:DNA topoisomerase type II (double strand cut, ATP-hydrolyzing) inhibitor activity"/>
    <property type="evidence" value="ECO:0007669"/>
    <property type="project" value="UniProtKB-UniRule"/>
</dbReference>